<keyword evidence="1" id="KW-0611">Plant defense</keyword>
<dbReference type="InterPro" id="IPR050905">
    <property type="entry name" value="Plant_NBS-LRR"/>
</dbReference>
<dbReference type="Gramene" id="KCW63099">
    <property type="protein sequence ID" value="KCW63099"/>
    <property type="gene ID" value="EUGRSUZ_G00707"/>
</dbReference>
<proteinExistence type="predicted"/>
<dbReference type="AlphaFoldDB" id="A0A059BAN8"/>
<feature type="region of interest" description="Disordered" evidence="2">
    <location>
        <begin position="419"/>
        <end position="446"/>
    </location>
</feature>
<organism evidence="4">
    <name type="scientific">Eucalyptus grandis</name>
    <name type="common">Flooded gum</name>
    <dbReference type="NCBI Taxonomy" id="71139"/>
    <lineage>
        <taxon>Eukaryota</taxon>
        <taxon>Viridiplantae</taxon>
        <taxon>Streptophyta</taxon>
        <taxon>Embryophyta</taxon>
        <taxon>Tracheophyta</taxon>
        <taxon>Spermatophyta</taxon>
        <taxon>Magnoliopsida</taxon>
        <taxon>eudicotyledons</taxon>
        <taxon>Gunneridae</taxon>
        <taxon>Pentapetalae</taxon>
        <taxon>rosids</taxon>
        <taxon>malvids</taxon>
        <taxon>Myrtales</taxon>
        <taxon>Myrtaceae</taxon>
        <taxon>Myrtoideae</taxon>
        <taxon>Eucalypteae</taxon>
        <taxon>Eucalyptus</taxon>
    </lineage>
</organism>
<dbReference type="Pfam" id="PF23247">
    <property type="entry name" value="LRR_RPS2"/>
    <property type="match status" value="1"/>
</dbReference>
<dbReference type="PANTHER" id="PTHR33463">
    <property type="entry name" value="NB-ARC DOMAIN-CONTAINING PROTEIN-RELATED"/>
    <property type="match status" value="1"/>
</dbReference>
<feature type="domain" description="Disease resistance protein At4g27190-like leucine-rich repeats" evidence="3">
    <location>
        <begin position="59"/>
        <end position="204"/>
    </location>
</feature>
<dbReference type="InterPro" id="IPR057135">
    <property type="entry name" value="At4g27190-like_LRR"/>
</dbReference>
<reference evidence="4" key="1">
    <citation type="submission" date="2013-07" db="EMBL/GenBank/DDBJ databases">
        <title>The genome of Eucalyptus grandis.</title>
        <authorList>
            <person name="Schmutz J."/>
            <person name="Hayes R."/>
            <person name="Myburg A."/>
            <person name="Tuskan G."/>
            <person name="Grattapaglia D."/>
            <person name="Rokhsar D.S."/>
        </authorList>
    </citation>
    <scope>NUCLEOTIDE SEQUENCE</scope>
    <source>
        <tissue evidence="4">Leaf extractions</tissue>
    </source>
</reference>
<dbReference type="InParanoid" id="A0A059BAN8"/>
<evidence type="ECO:0000256" key="1">
    <source>
        <dbReference type="ARBA" id="ARBA00022821"/>
    </source>
</evidence>
<dbReference type="Gene3D" id="3.80.10.10">
    <property type="entry name" value="Ribonuclease Inhibitor"/>
    <property type="match status" value="1"/>
</dbReference>
<evidence type="ECO:0000313" key="4">
    <source>
        <dbReference type="EMBL" id="KCW63099.1"/>
    </source>
</evidence>
<evidence type="ECO:0000256" key="2">
    <source>
        <dbReference type="SAM" id="MobiDB-lite"/>
    </source>
</evidence>
<evidence type="ECO:0000259" key="3">
    <source>
        <dbReference type="Pfam" id="PF23247"/>
    </source>
</evidence>
<protein>
    <recommendedName>
        <fullName evidence="3">Disease resistance protein At4g27190-like leucine-rich repeats domain-containing protein</fullName>
    </recommendedName>
</protein>
<dbReference type="SUPFAM" id="SSF52047">
    <property type="entry name" value="RNI-like"/>
    <property type="match status" value="1"/>
</dbReference>
<accession>A0A059BAN8</accession>
<name>A0A059BAN8_EUCGR</name>
<sequence length="446" mass="50214">MKFFFEGPMEAPKLERVQVRLNARYEAIKYQYFWKGNLNMTIQNMFEEMATFAGSKFMRLLDFPKLIVKWHNEPNPITSSWQPKSLVVDKCPSFINAIPSSLMLVLDKLSFLQVRDCELLEEIFDLEGLEAMESTRVLPQLQELNLANLPKLRRLWNKDLQQSICFNSLGSLILYNCNNLGHAFAPSMARCLANLQNIKIKECGQMEGVIAEEEGQGSVVENITFLNLLRMELKCLPNLTCFLLGKNHKLECPKLQTLSIAYCPKMRTLIGQSWMENDHNALSLFTPQPPDLRPSSPIANGGVTGALIRLTPAMSKPRMAGFLCFKHGCRSRSPVASNDGLWTAIVPSVVARDWLVVVARPDLGWSRASRSCRSRSPVASNDGLWTAIVPSVVARDWLVVVARPDLGWSRASRSSIVHGRKPSSSMARQEAPPQIWRPQLVHGHES</sequence>
<dbReference type="InterPro" id="IPR032675">
    <property type="entry name" value="LRR_dom_sf"/>
</dbReference>
<gene>
    <name evidence="4" type="ORF">EUGRSUZ_G00707</name>
</gene>
<dbReference type="EMBL" id="KK198759">
    <property type="protein sequence ID" value="KCW63099.1"/>
    <property type="molecule type" value="Genomic_DNA"/>
</dbReference>
<dbReference type="eggNOG" id="KOG4658">
    <property type="taxonomic scope" value="Eukaryota"/>
</dbReference>
<dbReference type="PANTHER" id="PTHR33463:SF203">
    <property type="entry name" value="AAA+ ATPASE DOMAIN-CONTAINING PROTEIN"/>
    <property type="match status" value="1"/>
</dbReference>